<dbReference type="PROSITE" id="PS51257">
    <property type="entry name" value="PROKAR_LIPOPROTEIN"/>
    <property type="match status" value="1"/>
</dbReference>
<dbReference type="Proteomes" id="UP001597468">
    <property type="component" value="Unassembled WGS sequence"/>
</dbReference>
<gene>
    <name evidence="1" type="ORF">ACFSTG_03880</name>
</gene>
<proteinExistence type="predicted"/>
<protein>
    <recommendedName>
        <fullName evidence="3">TonB protein C-terminal</fullName>
    </recommendedName>
</protein>
<evidence type="ECO:0008006" key="3">
    <source>
        <dbReference type="Google" id="ProtNLM"/>
    </source>
</evidence>
<dbReference type="RefSeq" id="WP_380748667.1">
    <property type="nucleotide sequence ID" value="NZ_JBHULT010000006.1"/>
</dbReference>
<evidence type="ECO:0000313" key="1">
    <source>
        <dbReference type="EMBL" id="MFD2517020.1"/>
    </source>
</evidence>
<reference evidence="2" key="1">
    <citation type="journal article" date="2019" name="Int. J. Syst. Evol. Microbiol.">
        <title>The Global Catalogue of Microorganisms (GCM) 10K type strain sequencing project: providing services to taxonomists for standard genome sequencing and annotation.</title>
        <authorList>
            <consortium name="The Broad Institute Genomics Platform"/>
            <consortium name="The Broad Institute Genome Sequencing Center for Infectious Disease"/>
            <person name="Wu L."/>
            <person name="Ma J."/>
        </authorList>
    </citation>
    <scope>NUCLEOTIDE SEQUENCE [LARGE SCALE GENOMIC DNA]</scope>
    <source>
        <strain evidence="2">KCTC 42585</strain>
    </source>
</reference>
<accession>A0ABW5IUD1</accession>
<dbReference type="EMBL" id="JBHULT010000006">
    <property type="protein sequence ID" value="MFD2517020.1"/>
    <property type="molecule type" value="Genomic_DNA"/>
</dbReference>
<evidence type="ECO:0000313" key="2">
    <source>
        <dbReference type="Proteomes" id="UP001597468"/>
    </source>
</evidence>
<name>A0ABW5IUD1_9FLAO</name>
<comment type="caution">
    <text evidence="1">The sequence shown here is derived from an EMBL/GenBank/DDBJ whole genome shotgun (WGS) entry which is preliminary data.</text>
</comment>
<organism evidence="1 2">
    <name type="scientific">Salinimicrobium flavum</name>
    <dbReference type="NCBI Taxonomy" id="1737065"/>
    <lineage>
        <taxon>Bacteria</taxon>
        <taxon>Pseudomonadati</taxon>
        <taxon>Bacteroidota</taxon>
        <taxon>Flavobacteriia</taxon>
        <taxon>Flavobacteriales</taxon>
        <taxon>Flavobacteriaceae</taxon>
        <taxon>Salinimicrobium</taxon>
    </lineage>
</organism>
<keyword evidence="2" id="KW-1185">Reference proteome</keyword>
<sequence length="158" mass="18101">MKKILLIICLLAFTSCDYFEKRKISSEEILSEETRELNWHEVDQYPAFEECRNVMESKAAKACFGNKVASYFYARLEAKQPVVTEALDDTLYLYLRISEKGIPAIDSMEVDSLIVQQLPEIRTWLGQSVDSLPKIYPATKRGIPVITTFKMPVVIKAE</sequence>